<dbReference type="PANTHER" id="PTHR21581">
    <property type="entry name" value="D-ALANYL-D-ALANINE CARBOXYPEPTIDASE"/>
    <property type="match status" value="1"/>
</dbReference>
<dbReference type="Proteomes" id="UP000176329">
    <property type="component" value="Unassembled WGS sequence"/>
</dbReference>
<protein>
    <recommendedName>
        <fullName evidence="10">Peptidase S11 D-alanyl-D-alanine carboxypeptidase A N-terminal domain-containing protein</fullName>
    </recommendedName>
</protein>
<evidence type="ECO:0000256" key="5">
    <source>
        <dbReference type="ARBA" id="ARBA00022984"/>
    </source>
</evidence>
<gene>
    <name evidence="11" type="ORF">A2848_03205</name>
</gene>
<dbReference type="AlphaFoldDB" id="A0A1F6LMF8"/>
<dbReference type="PANTHER" id="PTHR21581:SF26">
    <property type="entry name" value="D-ALANYL-D-ALANINE ENDOPEPTIDASE"/>
    <property type="match status" value="1"/>
</dbReference>
<feature type="active site" description="Proton acceptor" evidence="7">
    <location>
        <position position="108"/>
    </location>
</feature>
<dbReference type="GO" id="GO:0006508">
    <property type="term" value="P:proteolysis"/>
    <property type="evidence" value="ECO:0007669"/>
    <property type="project" value="InterPro"/>
</dbReference>
<dbReference type="Pfam" id="PF00768">
    <property type="entry name" value="Peptidase_S11"/>
    <property type="match status" value="1"/>
</dbReference>
<dbReference type="GO" id="GO:0009002">
    <property type="term" value="F:serine-type D-Ala-D-Ala carboxypeptidase activity"/>
    <property type="evidence" value="ECO:0007669"/>
    <property type="project" value="InterPro"/>
</dbReference>
<keyword evidence="5" id="KW-0573">Peptidoglycan synthesis</keyword>
<name>A0A1F6LMF8_9BACT</name>
<feature type="active site" evidence="7">
    <location>
        <position position="159"/>
    </location>
</feature>
<keyword evidence="2" id="KW-0732">Signal</keyword>
<evidence type="ECO:0000256" key="9">
    <source>
        <dbReference type="RuleBase" id="RU004016"/>
    </source>
</evidence>
<dbReference type="GO" id="GO:0008360">
    <property type="term" value="P:regulation of cell shape"/>
    <property type="evidence" value="ECO:0007669"/>
    <property type="project" value="UniProtKB-KW"/>
</dbReference>
<dbReference type="SUPFAM" id="SSF56601">
    <property type="entry name" value="beta-lactamase/transpeptidase-like"/>
    <property type="match status" value="1"/>
</dbReference>
<evidence type="ECO:0000256" key="1">
    <source>
        <dbReference type="ARBA" id="ARBA00007164"/>
    </source>
</evidence>
<proteinExistence type="inferred from homology"/>
<dbReference type="EMBL" id="MFPV01000056">
    <property type="protein sequence ID" value="OGH60539.1"/>
    <property type="molecule type" value="Genomic_DNA"/>
</dbReference>
<keyword evidence="6" id="KW-0961">Cell wall biogenesis/degradation</keyword>
<evidence type="ECO:0000256" key="7">
    <source>
        <dbReference type="PIRSR" id="PIRSR618044-1"/>
    </source>
</evidence>
<dbReference type="Gene3D" id="3.40.710.10">
    <property type="entry name" value="DD-peptidase/beta-lactamase superfamily"/>
    <property type="match status" value="1"/>
</dbReference>
<dbReference type="InterPro" id="IPR018044">
    <property type="entry name" value="Peptidase_S11"/>
</dbReference>
<sequence>MRNFVAVIAITAVIGVVAARQEVAVRASDDVVKSDTTIGRLSDIAARPLQRVLPPLPPPPPKPPVNIYSQPFEKKLTAQSAIVLDHVTDTILFEKNAAVARPLASMTKLMSALILVERISDWHATTTISVAAVEEGNQAVGRGEVYSVEDLFDAALIGSLNTAVNALIQTTGMSEEEFVNEMNDRAKDLGMLDTSFADATGLSSHNVGSPRDVARLTKIALSHPRIKIASVQEHVTITELQSLQKKAVKATDWLLTQSARLTHAHVEGGKTGYTPDAGFNFSVQIMNDDGHEIRVVIMGAADVYARFTEAADLANWVFENFVWVRK</sequence>
<feature type="binding site" evidence="8">
    <location>
        <position position="270"/>
    </location>
    <ligand>
        <name>substrate</name>
    </ligand>
</feature>
<evidence type="ECO:0000256" key="3">
    <source>
        <dbReference type="ARBA" id="ARBA00022801"/>
    </source>
</evidence>
<dbReference type="InterPro" id="IPR001967">
    <property type="entry name" value="Peptidase_S11_N"/>
</dbReference>
<dbReference type="InterPro" id="IPR012338">
    <property type="entry name" value="Beta-lactam/transpept-like"/>
</dbReference>
<evidence type="ECO:0000256" key="2">
    <source>
        <dbReference type="ARBA" id="ARBA00022729"/>
    </source>
</evidence>
<evidence type="ECO:0000313" key="12">
    <source>
        <dbReference type="Proteomes" id="UP000176329"/>
    </source>
</evidence>
<keyword evidence="4" id="KW-0133">Cell shape</keyword>
<evidence type="ECO:0000313" key="11">
    <source>
        <dbReference type="EMBL" id="OGH60539.1"/>
    </source>
</evidence>
<feature type="active site" description="Acyl-ester intermediate" evidence="7">
    <location>
        <position position="105"/>
    </location>
</feature>
<comment type="similarity">
    <text evidence="1 9">Belongs to the peptidase S11 family.</text>
</comment>
<dbReference type="PRINTS" id="PR00725">
    <property type="entry name" value="DADACBPTASE1"/>
</dbReference>
<evidence type="ECO:0000256" key="8">
    <source>
        <dbReference type="PIRSR" id="PIRSR618044-2"/>
    </source>
</evidence>
<dbReference type="GO" id="GO:0009252">
    <property type="term" value="P:peptidoglycan biosynthetic process"/>
    <property type="evidence" value="ECO:0007669"/>
    <property type="project" value="UniProtKB-KW"/>
</dbReference>
<dbReference type="GO" id="GO:0071555">
    <property type="term" value="P:cell wall organization"/>
    <property type="evidence" value="ECO:0007669"/>
    <property type="project" value="UniProtKB-KW"/>
</dbReference>
<evidence type="ECO:0000259" key="10">
    <source>
        <dbReference type="Pfam" id="PF00768"/>
    </source>
</evidence>
<evidence type="ECO:0000256" key="6">
    <source>
        <dbReference type="ARBA" id="ARBA00023316"/>
    </source>
</evidence>
<organism evidence="11 12">
    <name type="scientific">Candidatus Magasanikbacteria bacterium RIFCSPHIGHO2_01_FULL_50_8</name>
    <dbReference type="NCBI Taxonomy" id="1798674"/>
    <lineage>
        <taxon>Bacteria</taxon>
        <taxon>Candidatus Magasanikiibacteriota</taxon>
    </lineage>
</organism>
<comment type="caution">
    <text evidence="11">The sequence shown here is derived from an EMBL/GenBank/DDBJ whole genome shotgun (WGS) entry which is preliminary data.</text>
</comment>
<feature type="domain" description="Peptidase S11 D-alanyl-D-alanine carboxypeptidase A N-terminal" evidence="10">
    <location>
        <begin position="71"/>
        <end position="300"/>
    </location>
</feature>
<evidence type="ECO:0000256" key="4">
    <source>
        <dbReference type="ARBA" id="ARBA00022960"/>
    </source>
</evidence>
<keyword evidence="3" id="KW-0378">Hydrolase</keyword>
<accession>A0A1F6LMF8</accession>
<reference evidence="11 12" key="1">
    <citation type="journal article" date="2016" name="Nat. Commun.">
        <title>Thousands of microbial genomes shed light on interconnected biogeochemical processes in an aquifer system.</title>
        <authorList>
            <person name="Anantharaman K."/>
            <person name="Brown C.T."/>
            <person name="Hug L.A."/>
            <person name="Sharon I."/>
            <person name="Castelle C.J."/>
            <person name="Probst A.J."/>
            <person name="Thomas B.C."/>
            <person name="Singh A."/>
            <person name="Wilkins M.J."/>
            <person name="Karaoz U."/>
            <person name="Brodie E.L."/>
            <person name="Williams K.H."/>
            <person name="Hubbard S.S."/>
            <person name="Banfield J.F."/>
        </authorList>
    </citation>
    <scope>NUCLEOTIDE SEQUENCE [LARGE SCALE GENOMIC DNA]</scope>
</reference>